<sequence>MTAPRRRPICAPTTPEDRAVVDQFRAYLRAARAAEARGTHICRAEPDTATGWPCTHDTGHDGAHTWETNR</sequence>
<keyword evidence="3" id="KW-1185">Reference proteome</keyword>
<dbReference type="Proteomes" id="UP000190037">
    <property type="component" value="Unassembled WGS sequence"/>
</dbReference>
<proteinExistence type="predicted"/>
<dbReference type="STRING" id="159449.B4N89_02425"/>
<dbReference type="EMBL" id="MWQN01000001">
    <property type="protein sequence ID" value="OPC79953.1"/>
    <property type="molecule type" value="Genomic_DNA"/>
</dbReference>
<accession>A0A1T3NSS0</accession>
<protein>
    <submittedName>
        <fullName evidence="2">Uncharacterized protein</fullName>
    </submittedName>
</protein>
<reference evidence="2 3" key="1">
    <citation type="submission" date="2017-03" db="EMBL/GenBank/DDBJ databases">
        <title>Draft genome sequence of Streptomyces scabrisporus NF3, endophyte isolated from Amphipterygium adstringens.</title>
        <authorList>
            <person name="Vazquez M."/>
            <person name="Ceapa C.D."/>
            <person name="Rodriguez Luna D."/>
            <person name="Sanchez Esquivel S."/>
        </authorList>
    </citation>
    <scope>NUCLEOTIDE SEQUENCE [LARGE SCALE GENOMIC DNA]</scope>
    <source>
        <strain evidence="2 3">NF3</strain>
    </source>
</reference>
<dbReference type="AlphaFoldDB" id="A0A1T3NSS0"/>
<evidence type="ECO:0000256" key="1">
    <source>
        <dbReference type="SAM" id="MobiDB-lite"/>
    </source>
</evidence>
<organism evidence="2 3">
    <name type="scientific">Embleya scabrispora</name>
    <dbReference type="NCBI Taxonomy" id="159449"/>
    <lineage>
        <taxon>Bacteria</taxon>
        <taxon>Bacillati</taxon>
        <taxon>Actinomycetota</taxon>
        <taxon>Actinomycetes</taxon>
        <taxon>Kitasatosporales</taxon>
        <taxon>Streptomycetaceae</taxon>
        <taxon>Embleya</taxon>
    </lineage>
</organism>
<gene>
    <name evidence="2" type="ORF">B4N89_02425</name>
</gene>
<evidence type="ECO:0000313" key="2">
    <source>
        <dbReference type="EMBL" id="OPC79953.1"/>
    </source>
</evidence>
<feature type="region of interest" description="Disordered" evidence="1">
    <location>
        <begin position="45"/>
        <end position="70"/>
    </location>
</feature>
<dbReference type="RefSeq" id="WP_078974220.1">
    <property type="nucleotide sequence ID" value="NZ_MWQN01000001.1"/>
</dbReference>
<feature type="compositionally biased region" description="Basic and acidic residues" evidence="1">
    <location>
        <begin position="57"/>
        <end position="70"/>
    </location>
</feature>
<evidence type="ECO:0000313" key="3">
    <source>
        <dbReference type="Proteomes" id="UP000190037"/>
    </source>
</evidence>
<comment type="caution">
    <text evidence="2">The sequence shown here is derived from an EMBL/GenBank/DDBJ whole genome shotgun (WGS) entry which is preliminary data.</text>
</comment>
<name>A0A1T3NSS0_9ACTN</name>